<evidence type="ECO:0000313" key="2">
    <source>
        <dbReference type="Proteomes" id="UP001157069"/>
    </source>
</evidence>
<dbReference type="Gene3D" id="3.40.50.720">
    <property type="entry name" value="NAD(P)-binding Rossmann-like Domain"/>
    <property type="match status" value="1"/>
</dbReference>
<dbReference type="Pfam" id="PF13602">
    <property type="entry name" value="ADH_zinc_N_2"/>
    <property type="match status" value="1"/>
</dbReference>
<reference evidence="2" key="1">
    <citation type="journal article" date="2019" name="Int. J. Syst. Evol. Microbiol.">
        <title>The Global Catalogue of Microorganisms (GCM) 10K type strain sequencing project: providing services to taxonomists for standard genome sequencing and annotation.</title>
        <authorList>
            <consortium name="The Broad Institute Genomics Platform"/>
            <consortium name="The Broad Institute Genome Sequencing Center for Infectious Disease"/>
            <person name="Wu L."/>
            <person name="Ma J."/>
        </authorList>
    </citation>
    <scope>NUCLEOTIDE SEQUENCE [LARGE SCALE GENOMIC DNA]</scope>
    <source>
        <strain evidence="2">NBRC 108755</strain>
    </source>
</reference>
<gene>
    <name evidence="1" type="ORF">GCM10025869_24630</name>
</gene>
<name>A0ABQ6JVA5_9MICO</name>
<dbReference type="Proteomes" id="UP001157069">
    <property type="component" value="Unassembled WGS sequence"/>
</dbReference>
<proteinExistence type="predicted"/>
<protein>
    <recommendedName>
        <fullName evidence="3">Zinc-binding dehydrogenase</fullName>
    </recommendedName>
</protein>
<evidence type="ECO:0008006" key="3">
    <source>
        <dbReference type="Google" id="ProtNLM"/>
    </source>
</evidence>
<organism evidence="1 2">
    <name type="scientific">Homoserinibacter gongjuensis</name>
    <dbReference type="NCBI Taxonomy" id="1162968"/>
    <lineage>
        <taxon>Bacteria</taxon>
        <taxon>Bacillati</taxon>
        <taxon>Actinomycetota</taxon>
        <taxon>Actinomycetes</taxon>
        <taxon>Micrococcales</taxon>
        <taxon>Microbacteriaceae</taxon>
        <taxon>Homoserinibacter</taxon>
    </lineage>
</organism>
<evidence type="ECO:0000313" key="1">
    <source>
        <dbReference type="EMBL" id="GMA91934.1"/>
    </source>
</evidence>
<dbReference type="EMBL" id="BSVA01000001">
    <property type="protein sequence ID" value="GMA91934.1"/>
    <property type="molecule type" value="Genomic_DNA"/>
</dbReference>
<keyword evidence="2" id="KW-1185">Reference proteome</keyword>
<accession>A0ABQ6JVA5</accession>
<comment type="caution">
    <text evidence="1">The sequence shown here is derived from an EMBL/GenBank/DDBJ whole genome shotgun (WGS) entry which is preliminary data.</text>
</comment>
<dbReference type="Gene3D" id="3.90.180.10">
    <property type="entry name" value="Medium-chain alcohol dehydrogenases, catalytic domain"/>
    <property type="match status" value="1"/>
</dbReference>
<sequence length="76" mass="7922">MLLLAVAGLGETIAARGNVKAGPASERPEHLARVLQFAADGVLSPLIEASYPLEAVAEAYARIDSGRKVGNIVLRP</sequence>